<protein>
    <submittedName>
        <fullName evidence="1">Uncharacterized protein</fullName>
    </submittedName>
</protein>
<evidence type="ECO:0000313" key="2">
    <source>
        <dbReference type="Proteomes" id="UP001172386"/>
    </source>
</evidence>
<proteinExistence type="predicted"/>
<name>A0ACC2ZSJ3_9EURO</name>
<organism evidence="1 2">
    <name type="scientific">Neophaeococcomyces mojaviensis</name>
    <dbReference type="NCBI Taxonomy" id="3383035"/>
    <lineage>
        <taxon>Eukaryota</taxon>
        <taxon>Fungi</taxon>
        <taxon>Dikarya</taxon>
        <taxon>Ascomycota</taxon>
        <taxon>Pezizomycotina</taxon>
        <taxon>Eurotiomycetes</taxon>
        <taxon>Chaetothyriomycetidae</taxon>
        <taxon>Chaetothyriales</taxon>
        <taxon>Chaetothyriales incertae sedis</taxon>
        <taxon>Neophaeococcomyces</taxon>
    </lineage>
</organism>
<keyword evidence="2" id="KW-1185">Reference proteome</keyword>
<dbReference type="Proteomes" id="UP001172386">
    <property type="component" value="Unassembled WGS sequence"/>
</dbReference>
<reference evidence="1" key="1">
    <citation type="submission" date="2022-10" db="EMBL/GenBank/DDBJ databases">
        <title>Culturing micro-colonial fungi from biological soil crusts in the Mojave desert and describing Neophaeococcomyces mojavensis, and introducing the new genera and species Taxawa tesnikishii.</title>
        <authorList>
            <person name="Kurbessoian T."/>
            <person name="Stajich J.E."/>
        </authorList>
    </citation>
    <scope>NUCLEOTIDE SEQUENCE</scope>
    <source>
        <strain evidence="1">JES_112</strain>
    </source>
</reference>
<sequence length="89" mass="10714">MADQQIEELKRNGPPDVRRFLETWNPVAYAIEEEAKRIKARDQETANLEAQRRNGALLAAQERGRREAREYAERERKRWLAEQERRHEK</sequence>
<gene>
    <name evidence="1" type="ORF">H2198_010296</name>
</gene>
<evidence type="ECO:0000313" key="1">
    <source>
        <dbReference type="EMBL" id="KAJ9650386.1"/>
    </source>
</evidence>
<dbReference type="EMBL" id="JAPDRQ010000346">
    <property type="protein sequence ID" value="KAJ9650386.1"/>
    <property type="molecule type" value="Genomic_DNA"/>
</dbReference>
<comment type="caution">
    <text evidence="1">The sequence shown here is derived from an EMBL/GenBank/DDBJ whole genome shotgun (WGS) entry which is preliminary data.</text>
</comment>
<accession>A0ACC2ZSJ3</accession>